<reference evidence="1" key="1">
    <citation type="journal article" date="2021" name="PeerJ">
        <title>Extensive microbial diversity within the chicken gut microbiome revealed by metagenomics and culture.</title>
        <authorList>
            <person name="Gilroy R."/>
            <person name="Ravi A."/>
            <person name="Getino M."/>
            <person name="Pursley I."/>
            <person name="Horton D.L."/>
            <person name="Alikhan N.F."/>
            <person name="Baker D."/>
            <person name="Gharbi K."/>
            <person name="Hall N."/>
            <person name="Watson M."/>
            <person name="Adriaenssens E.M."/>
            <person name="Foster-Nyarko E."/>
            <person name="Jarju S."/>
            <person name="Secka A."/>
            <person name="Antonio M."/>
            <person name="Oren A."/>
            <person name="Chaudhuri R.R."/>
            <person name="La Ragione R."/>
            <person name="Hildebrand F."/>
            <person name="Pallen M.J."/>
        </authorList>
    </citation>
    <scope>NUCLEOTIDE SEQUENCE</scope>
    <source>
        <strain evidence="1">A6-441</strain>
    </source>
</reference>
<evidence type="ECO:0000313" key="1">
    <source>
        <dbReference type="EMBL" id="MBU3843076.1"/>
    </source>
</evidence>
<dbReference type="AlphaFoldDB" id="A0A9E2KZA7"/>
<dbReference type="EMBL" id="JAHLFN010000076">
    <property type="protein sequence ID" value="MBU3843076.1"/>
    <property type="molecule type" value="Genomic_DNA"/>
</dbReference>
<dbReference type="Proteomes" id="UP000724657">
    <property type="component" value="Unassembled WGS sequence"/>
</dbReference>
<dbReference type="Pfam" id="PF10076">
    <property type="entry name" value="Phage_Mu_Gp48"/>
    <property type="match status" value="1"/>
</dbReference>
<proteinExistence type="predicted"/>
<dbReference type="InterPro" id="IPR018755">
    <property type="entry name" value="Phage_Mu_Gp48"/>
</dbReference>
<reference evidence="1" key="2">
    <citation type="submission" date="2021-04" db="EMBL/GenBank/DDBJ databases">
        <authorList>
            <person name="Gilroy R."/>
        </authorList>
    </citation>
    <scope>NUCLEOTIDE SEQUENCE</scope>
    <source>
        <strain evidence="1">A6-441</strain>
    </source>
</reference>
<sequence length="206" mass="24691">MRVIDVLNYLPDFMQEYKEIKCLLQIENEELRKEYEEIERAFSNSFIFGTDKQGIAIFESMMKIYPKSTDTLQERQNRVYAKWNAVLPYTWRWLEEYLRAYFNNESTVATPVLFNNDYRLDVRLEKEEQFNEHDYSLFKELRVLIPANLTLNIVNVIPEKRGDFFIKSAVIYKLKKQIEDKAVDTVSTGEYFIRSGIVYKIKKEMV</sequence>
<evidence type="ECO:0000313" key="2">
    <source>
        <dbReference type="Proteomes" id="UP000724657"/>
    </source>
</evidence>
<organism evidence="1 2">
    <name type="scientific">Candidatus Fusobacterium pullicola</name>
    <dbReference type="NCBI Taxonomy" id="2838601"/>
    <lineage>
        <taxon>Bacteria</taxon>
        <taxon>Fusobacteriati</taxon>
        <taxon>Fusobacteriota</taxon>
        <taxon>Fusobacteriia</taxon>
        <taxon>Fusobacteriales</taxon>
        <taxon>Fusobacteriaceae</taxon>
        <taxon>Fusobacterium</taxon>
    </lineage>
</organism>
<comment type="caution">
    <text evidence="1">The sequence shown here is derived from an EMBL/GenBank/DDBJ whole genome shotgun (WGS) entry which is preliminary data.</text>
</comment>
<protein>
    <submittedName>
        <fullName evidence="1">YmfQ family protein</fullName>
    </submittedName>
</protein>
<accession>A0A9E2KZA7</accession>
<name>A0A9E2KZA7_9FUSO</name>
<gene>
    <name evidence="1" type="ORF">IAA47_08885</name>
</gene>